<reference evidence="3 4" key="1">
    <citation type="submission" date="2014-11" db="EMBL/GenBank/DDBJ databases">
        <authorList>
            <person name="Wibberg Daniel"/>
        </authorList>
    </citation>
    <scope>NUCLEOTIDE SEQUENCE [LARGE SCALE GENOMIC DNA]</scope>
    <source>
        <strain evidence="3">Rhizoctonia solani AG1-IB 7/3/14</strain>
    </source>
</reference>
<dbReference type="STRING" id="1108050.A0A0B7FA91"/>
<keyword evidence="2" id="KW-0472">Membrane</keyword>
<accession>A0A0B7FA91</accession>
<name>A0A0B7FA91_THACB</name>
<keyword evidence="2" id="KW-0812">Transmembrane</keyword>
<dbReference type="AlphaFoldDB" id="A0A0B7FA91"/>
<sequence length="533" mass="59541">MFRLPALEYSLSHPHPRGRLFFFATLAIFLLSLPVIVIVNIVTLGSELVPSLQSSFESTDSRLDKWWDTHRLPPLLRPKPARCEPKELGRGDVFRLTPSLFDYTVMSTWNVSRPVGNDGVRVQERVEYQGQPFSGCYVNNARFEHSLVEQTQTVNVGVECPGNQSTSYPVYVSMQTNMVFAWELNKDFIGQYYGSSLGIDSINGTTSSDYRKQVLAALQVIATDSLTIMGRDHLSNPALSMRLYFNVDPNTAEPMPTTSSLTYANGTHPETFPAEAFVYVGSIYNLMNIAISAVNLDLVNKRTPNIFTNATFFREKVWPNLPPDGFNSTEWAEGTRTFYYGNLNSGYQTWAQMLLDGKPVELGNPTGLPEQSAMVTTYLCPAYKVKPTNSLLSSVFVGSATMTLSVWGVWMLITTFVAKRISPPRVQCHCPVCEERKNVEAEEAEAKQAKKDKKAEETARAKAEGLAKPRMLARLKAWIGIGGRADLTHAPEGHLNAVATLTHTPESDKDTEPRRQSHPRNPSEYSETFKKED</sequence>
<feature type="region of interest" description="Disordered" evidence="1">
    <location>
        <begin position="444"/>
        <end position="465"/>
    </location>
</feature>
<feature type="region of interest" description="Disordered" evidence="1">
    <location>
        <begin position="500"/>
        <end position="533"/>
    </location>
</feature>
<organism evidence="3 4">
    <name type="scientific">Thanatephorus cucumeris (strain AG1-IB / isolate 7/3/14)</name>
    <name type="common">Lettuce bottom rot fungus</name>
    <name type="synonym">Rhizoctonia solani</name>
    <dbReference type="NCBI Taxonomy" id="1108050"/>
    <lineage>
        <taxon>Eukaryota</taxon>
        <taxon>Fungi</taxon>
        <taxon>Dikarya</taxon>
        <taxon>Basidiomycota</taxon>
        <taxon>Agaricomycotina</taxon>
        <taxon>Agaricomycetes</taxon>
        <taxon>Cantharellales</taxon>
        <taxon>Ceratobasidiaceae</taxon>
        <taxon>Rhizoctonia</taxon>
        <taxon>Rhizoctonia solani AG-1</taxon>
    </lineage>
</organism>
<protein>
    <recommendedName>
        <fullName evidence="5">Transmembrane protein</fullName>
    </recommendedName>
</protein>
<evidence type="ECO:0000256" key="1">
    <source>
        <dbReference type="SAM" id="MobiDB-lite"/>
    </source>
</evidence>
<proteinExistence type="predicted"/>
<evidence type="ECO:0008006" key="5">
    <source>
        <dbReference type="Google" id="ProtNLM"/>
    </source>
</evidence>
<gene>
    <name evidence="3" type="ORF">RSOLAG1IB_11264</name>
</gene>
<evidence type="ECO:0000313" key="3">
    <source>
        <dbReference type="EMBL" id="CEL53132.1"/>
    </source>
</evidence>
<feature type="compositionally biased region" description="Basic and acidic residues" evidence="1">
    <location>
        <begin position="505"/>
        <end position="515"/>
    </location>
</feature>
<keyword evidence="4" id="KW-1185">Reference proteome</keyword>
<dbReference type="EMBL" id="LN679214">
    <property type="protein sequence ID" value="CEL53132.1"/>
    <property type="molecule type" value="Genomic_DNA"/>
</dbReference>
<evidence type="ECO:0000313" key="4">
    <source>
        <dbReference type="Proteomes" id="UP000059188"/>
    </source>
</evidence>
<keyword evidence="2" id="KW-1133">Transmembrane helix</keyword>
<evidence type="ECO:0000256" key="2">
    <source>
        <dbReference type="SAM" id="Phobius"/>
    </source>
</evidence>
<dbReference type="OrthoDB" id="3224133at2759"/>
<dbReference type="Proteomes" id="UP000059188">
    <property type="component" value="Unassembled WGS sequence"/>
</dbReference>
<feature type="transmembrane region" description="Helical" evidence="2">
    <location>
        <begin position="20"/>
        <end position="42"/>
    </location>
</feature>